<feature type="domain" description="Transposase DDE" evidence="1">
    <location>
        <begin position="19"/>
        <end position="449"/>
    </location>
</feature>
<dbReference type="RefSeq" id="WP_123289611.1">
    <property type="nucleotide sequence ID" value="NZ_RJVA01000010.1"/>
</dbReference>
<evidence type="ECO:0000259" key="1">
    <source>
        <dbReference type="Pfam" id="PF13701"/>
    </source>
</evidence>
<evidence type="ECO:0000313" key="2">
    <source>
        <dbReference type="EMBL" id="ROR01926.1"/>
    </source>
</evidence>
<organism evidence="2 3">
    <name type="scientific">Desulfosoma caldarium</name>
    <dbReference type="NCBI Taxonomy" id="610254"/>
    <lineage>
        <taxon>Bacteria</taxon>
        <taxon>Pseudomonadati</taxon>
        <taxon>Thermodesulfobacteriota</taxon>
        <taxon>Syntrophobacteria</taxon>
        <taxon>Syntrophobacterales</taxon>
        <taxon>Syntrophobacteraceae</taxon>
        <taxon>Desulfosoma</taxon>
    </lineage>
</organism>
<dbReference type="AlphaFoldDB" id="A0A3N1VGG3"/>
<dbReference type="InterPro" id="IPR025668">
    <property type="entry name" value="Tnp_DDE_dom"/>
</dbReference>
<accession>A0A3N1VGG3</accession>
<dbReference type="Pfam" id="PF13701">
    <property type="entry name" value="DDE_Tnp_1_4"/>
    <property type="match status" value="1"/>
</dbReference>
<sequence length="468" mass="54130">MGRTTTATKSKARIEGVEVTDDTLTGRGGLSLFVRYLRNIKIFRQIDTFFGSMRRSRKGQPITEIFKQLLCFFMDGTSRHLVYFDTLTKDTGYAAVIECEPGRMLSSHAVKRFFCSFWWPRIYLFRHLLQRLFLWRLKLQEPDLIVLGIDTMVMDNDEARVRHGVKPTYKRVRGFQPLQMTWQNHVIDAVFRRGDAHSNNGNTVEQMVRHVVARIRKHYRADVAIIVRMDSGFFDQKLFEAFEDLSIGYICGGKLYGPIKEFVAQSQRNQAAWGLYKQGSQVWQYLELGTRCGQWKSFRRALFCRPLYQDAQMLLPFARPDTVVVTNLGMGQAIDKVLTKAGHGQWLQGQGIIAAYHGRGSEELVHRALKDFGFEQLPFKRFAPNAAFYYTMLVAFFLYESFKHDVCAPVVEPVCYANTLRRRVMDIAAKIVRHGRRVVLKVTAATFEALHFDRLWQKSGAPPRYCWG</sequence>
<keyword evidence="3" id="KW-1185">Reference proteome</keyword>
<dbReference type="InterPro" id="IPR047960">
    <property type="entry name" value="Transpos_IS1380"/>
</dbReference>
<reference evidence="2 3" key="1">
    <citation type="submission" date="2018-11" db="EMBL/GenBank/DDBJ databases">
        <title>Genomic Encyclopedia of Type Strains, Phase IV (KMG-IV): sequencing the most valuable type-strain genomes for metagenomic binning, comparative biology and taxonomic classification.</title>
        <authorList>
            <person name="Goeker M."/>
        </authorList>
    </citation>
    <scope>NUCLEOTIDE SEQUENCE [LARGE SCALE GENOMIC DNA]</scope>
    <source>
        <strain evidence="2 3">DSM 22027</strain>
    </source>
</reference>
<name>A0A3N1VGG3_9BACT</name>
<gene>
    <name evidence="2" type="ORF">EDC27_1120</name>
</gene>
<protein>
    <submittedName>
        <fullName evidence="2">IS4 family transposase</fullName>
    </submittedName>
</protein>
<dbReference type="NCBIfam" id="NF033539">
    <property type="entry name" value="transpos_IS1380"/>
    <property type="match status" value="1"/>
</dbReference>
<dbReference type="Proteomes" id="UP000276223">
    <property type="component" value="Unassembled WGS sequence"/>
</dbReference>
<evidence type="ECO:0000313" key="3">
    <source>
        <dbReference type="Proteomes" id="UP000276223"/>
    </source>
</evidence>
<proteinExistence type="predicted"/>
<dbReference type="EMBL" id="RJVA01000010">
    <property type="protein sequence ID" value="ROR01926.1"/>
    <property type="molecule type" value="Genomic_DNA"/>
</dbReference>
<dbReference type="OrthoDB" id="5410107at2"/>
<comment type="caution">
    <text evidence="2">The sequence shown here is derived from an EMBL/GenBank/DDBJ whole genome shotgun (WGS) entry which is preliminary data.</text>
</comment>